<feature type="transmembrane region" description="Helical" evidence="1">
    <location>
        <begin position="127"/>
        <end position="146"/>
    </location>
</feature>
<gene>
    <name evidence="2" type="ORF">VC82_2943</name>
</gene>
<keyword evidence="1" id="KW-0472">Membrane</keyword>
<keyword evidence="1" id="KW-1133">Transmembrane helix</keyword>
<evidence type="ECO:0000313" key="3">
    <source>
        <dbReference type="Proteomes" id="UP000032726"/>
    </source>
</evidence>
<dbReference type="EMBL" id="CP011071">
    <property type="protein sequence ID" value="AKA36488.1"/>
    <property type="molecule type" value="Genomic_DNA"/>
</dbReference>
<feature type="transmembrane region" description="Helical" evidence="1">
    <location>
        <begin position="95"/>
        <end position="115"/>
    </location>
</feature>
<feature type="transmembrane region" description="Helical" evidence="1">
    <location>
        <begin position="29"/>
        <end position="47"/>
    </location>
</feature>
<organism evidence="2 3">
    <name type="scientific">Flagellimonas lutaonensis</name>
    <dbReference type="NCBI Taxonomy" id="516051"/>
    <lineage>
        <taxon>Bacteria</taxon>
        <taxon>Pseudomonadati</taxon>
        <taxon>Bacteroidota</taxon>
        <taxon>Flavobacteriia</taxon>
        <taxon>Flavobacteriales</taxon>
        <taxon>Flavobacteriaceae</taxon>
        <taxon>Flagellimonas</taxon>
    </lineage>
</organism>
<reference evidence="2 3" key="1">
    <citation type="submission" date="2015-03" db="EMBL/GenBank/DDBJ databases">
        <title>Complete genome sequence of Muricauda lutaonensis CC-HSB-11T, isolated from a coastal hot spring.</title>
        <authorList>
            <person name="Kim K.M."/>
        </authorList>
    </citation>
    <scope>NUCLEOTIDE SEQUENCE [LARGE SCALE GENOMIC DNA]</scope>
    <source>
        <strain evidence="2 3">CC-HSB-11</strain>
    </source>
</reference>
<feature type="transmembrane region" description="Helical" evidence="1">
    <location>
        <begin position="68"/>
        <end position="89"/>
    </location>
</feature>
<sequence>MFSGFRSVGCVSESRKRWAVILMARRTKILITFIASLVGIFSLWLYTTLVQEVLIDGLSYCASSRSELLLGTLGIFVAGLVGGFMASLIVVRSNFLPHILMSTFVVGKLFFVVLWDAMSGPLWHETGLGIALMMGLWSGCLAAHKFPLAPVG</sequence>
<evidence type="ECO:0000256" key="1">
    <source>
        <dbReference type="SAM" id="Phobius"/>
    </source>
</evidence>
<dbReference type="STRING" id="516051.VC82_2943"/>
<dbReference type="Proteomes" id="UP000032726">
    <property type="component" value="Chromosome"/>
</dbReference>
<keyword evidence="3" id="KW-1185">Reference proteome</keyword>
<protein>
    <submittedName>
        <fullName evidence="2">Uncharacterized protein</fullName>
    </submittedName>
</protein>
<dbReference type="KEGG" id="mlt:VC82_2943"/>
<keyword evidence="1" id="KW-0812">Transmembrane</keyword>
<dbReference type="HOGENOM" id="CLU_1720293_0_0_10"/>
<dbReference type="AlphaFoldDB" id="A0A0D5YXA6"/>
<proteinExistence type="predicted"/>
<evidence type="ECO:0000313" key="2">
    <source>
        <dbReference type="EMBL" id="AKA36488.1"/>
    </source>
</evidence>
<accession>A0A0D5YXA6</accession>
<name>A0A0D5YXA6_9FLAO</name>